<evidence type="ECO:0000256" key="12">
    <source>
        <dbReference type="ARBA" id="ARBA00022989"/>
    </source>
</evidence>
<comment type="similarity">
    <text evidence="4">Belongs to the ATP-dependent AMP-binding enzyme family.</text>
</comment>
<evidence type="ECO:0000256" key="19">
    <source>
        <dbReference type="ARBA" id="ARBA00078285"/>
    </source>
</evidence>
<feature type="domain" description="AMP-dependent synthetase/ligase" evidence="20">
    <location>
        <begin position="71"/>
        <end position="415"/>
    </location>
</feature>
<dbReference type="PROSITE" id="PS00455">
    <property type="entry name" value="AMP_BINDING"/>
    <property type="match status" value="1"/>
</dbReference>
<dbReference type="AlphaFoldDB" id="F0XIR0"/>
<keyword evidence="5" id="KW-0813">Transport</keyword>
<dbReference type="InterPro" id="IPR020845">
    <property type="entry name" value="AMP-binding_CS"/>
</dbReference>
<evidence type="ECO:0000256" key="14">
    <source>
        <dbReference type="ARBA" id="ARBA00023136"/>
    </source>
</evidence>
<evidence type="ECO:0000256" key="10">
    <source>
        <dbReference type="ARBA" id="ARBA00022741"/>
    </source>
</evidence>
<dbReference type="HOGENOM" id="CLU_000022_46_3_1"/>
<comment type="subcellular location">
    <subcellularLocation>
        <location evidence="3">Cell membrane</location>
        <topology evidence="3">Multi-pass membrane protein</topology>
    </subcellularLocation>
    <subcellularLocation>
        <location evidence="1">Lipid droplet</location>
    </subcellularLocation>
    <subcellularLocation>
        <location evidence="2">Peroxisome membrane</location>
        <topology evidence="2">Multi-pass membrane protein</topology>
    </subcellularLocation>
</comment>
<keyword evidence="8" id="KW-0551">Lipid droplet</keyword>
<proteinExistence type="inferred from homology"/>
<comment type="function">
    <text evidence="17">Acyl-CoA synthetase required for both the import of long chain fatty acids (LCFAs) (C14-C18) and the activation very long chain fatty acids (VLCFAs) (C20-C26) by esterification of the fatty acids into metabolically active CoA-thioesters for subsequent degradation or incorporation into phospholipids. The transport and fatty acyl-CoA synthetase activities are genetically separable and are thus independent activities. Esterifies VLCFAs in the peroxisome matrix. The VLCFAs are actively transported into peroxisomes by a PXA1-PXA2 heterodimeric transporter in the peroxisomal membrane.</text>
</comment>
<evidence type="ECO:0000256" key="1">
    <source>
        <dbReference type="ARBA" id="ARBA00004502"/>
    </source>
</evidence>
<evidence type="ECO:0000256" key="3">
    <source>
        <dbReference type="ARBA" id="ARBA00004651"/>
    </source>
</evidence>
<keyword evidence="10" id="KW-0547">Nucleotide-binding</keyword>
<feature type="domain" description="AMP-binding enzyme C-terminal" evidence="21">
    <location>
        <begin position="484"/>
        <end position="553"/>
    </location>
</feature>
<evidence type="ECO:0000256" key="6">
    <source>
        <dbReference type="ARBA" id="ARBA00022475"/>
    </source>
</evidence>
<dbReference type="InterPro" id="IPR000873">
    <property type="entry name" value="AMP-dep_synth/lig_dom"/>
</dbReference>
<dbReference type="GeneID" id="25975398"/>
<dbReference type="Pfam" id="PF13193">
    <property type="entry name" value="AMP-binding_C"/>
    <property type="match status" value="1"/>
</dbReference>
<name>F0XIR0_GROCL</name>
<evidence type="ECO:0000256" key="16">
    <source>
        <dbReference type="ARBA" id="ARBA00051585"/>
    </source>
</evidence>
<dbReference type="Gene3D" id="3.40.50.12780">
    <property type="entry name" value="N-terminal domain of ligase-like"/>
    <property type="match status" value="1"/>
</dbReference>
<organism evidence="23">
    <name type="scientific">Grosmannia clavigera (strain kw1407 / UAMH 11150)</name>
    <name type="common">Blue stain fungus</name>
    <name type="synonym">Graphiocladiella clavigera</name>
    <dbReference type="NCBI Taxonomy" id="655863"/>
    <lineage>
        <taxon>Eukaryota</taxon>
        <taxon>Fungi</taxon>
        <taxon>Dikarya</taxon>
        <taxon>Ascomycota</taxon>
        <taxon>Pezizomycotina</taxon>
        <taxon>Sordariomycetes</taxon>
        <taxon>Sordariomycetidae</taxon>
        <taxon>Ophiostomatales</taxon>
        <taxon>Ophiostomataceae</taxon>
        <taxon>Leptographium</taxon>
    </lineage>
</organism>
<evidence type="ECO:0000256" key="18">
    <source>
        <dbReference type="ARBA" id="ARBA00068795"/>
    </source>
</evidence>
<dbReference type="InterPro" id="IPR045851">
    <property type="entry name" value="AMP-bd_C_sf"/>
</dbReference>
<evidence type="ECO:0000256" key="11">
    <source>
        <dbReference type="ARBA" id="ARBA00022840"/>
    </source>
</evidence>
<dbReference type="Proteomes" id="UP000007796">
    <property type="component" value="Unassembled WGS sequence"/>
</dbReference>
<dbReference type="GO" id="GO:0005324">
    <property type="term" value="F:long-chain fatty acid transmembrane transporter activity"/>
    <property type="evidence" value="ECO:0007669"/>
    <property type="project" value="TreeGrafter"/>
</dbReference>
<keyword evidence="13" id="KW-0445">Lipid transport</keyword>
<evidence type="ECO:0000256" key="7">
    <source>
        <dbReference type="ARBA" id="ARBA00022598"/>
    </source>
</evidence>
<dbReference type="FunFam" id="3.40.50.12780:FF:000019">
    <property type="entry name" value="Long-chain fatty acid transporter"/>
    <property type="match status" value="1"/>
</dbReference>
<keyword evidence="7 22" id="KW-0436">Ligase</keyword>
<keyword evidence="6" id="KW-1003">Cell membrane</keyword>
<reference evidence="22 23" key="1">
    <citation type="journal article" date="2011" name="Proc. Natl. Acad. Sci. U.S.A.">
        <title>Genome and transcriptome analyses of the mountain pine beetle-fungal symbiont Grosmannia clavigera, a lodgepole pine pathogen.</title>
        <authorList>
            <person name="DiGuistini S."/>
            <person name="Wang Y."/>
            <person name="Liao N.Y."/>
            <person name="Taylor G."/>
            <person name="Tanguay P."/>
            <person name="Feau N."/>
            <person name="Henrissat B."/>
            <person name="Chan S.K."/>
            <person name="Hesse-Orce U."/>
            <person name="Alamouti S.M."/>
            <person name="Tsui C.K.M."/>
            <person name="Docking R.T."/>
            <person name="Levasseur A."/>
            <person name="Haridas S."/>
            <person name="Robertson G."/>
            <person name="Birol I."/>
            <person name="Holt R.A."/>
            <person name="Marra M.A."/>
            <person name="Hamelin R.C."/>
            <person name="Hirst M."/>
            <person name="Jones S.J.M."/>
            <person name="Bohlmann J."/>
            <person name="Breuil C."/>
        </authorList>
    </citation>
    <scope>NUCLEOTIDE SEQUENCE [LARGE SCALE GENOMIC DNA]</scope>
    <source>
        <strain evidence="23">kw1407 / UAMH 11150</strain>
    </source>
</reference>
<sequence>MLLTLPVPAIPLQVALPAAVAGLAYINARASVWYDLLMLNSVIPAVISMNMSRLTGKISVFYRIEERAKSSAFANRPFILVDDYSYTYAQVYDRALRYGVWLKEKMAVGKGDVVAVDFMNSDTFIFLWLGLWSIGAKPAFINYNLRDQPLVHCIQTATTKLILVDSAVAEAFTPEVRTALSDRRIEVFSEALKTEIFATDPIRYPDELRHEDKLEDMAVLIFTSGTTGLPKAAVVSWSKLIVGGNFTWHWTGATKDDIYYTCMPLYHSSAILFCFCTMLNAGGAVAVGHRFSNKTFWPDVRKFKATMIQYVGETCRYLLVAPPQIDPATNENLDKKHSVRLALGNGLRPDVWNRFKERFGIETIAEFYGATEGTLATFNLSRNDYSMGAPWRDPRTGYCRRATVGEPGELVFKLPSDNIHKRFQGYYQNEKATQAKVMRNVFRKGDAWFRTGDVLRTSAEGMLYFHDRIGDTFRWKSENVSTTEVAHAVGLHPEVVAANVYGIEVPCHDGRAGCAAIELKDGPTAEFLDSLGQHVQQSLPRYALPLFLRVVQDSTVHTTGTNKQQKHVLREEGVDPEKVGSDPIFWLQDGTYKPFGRQEWELLKGAQVKL</sequence>
<dbReference type="EMBL" id="GL629782">
    <property type="protein sequence ID" value="EFX02362.1"/>
    <property type="molecule type" value="Genomic_DNA"/>
</dbReference>
<evidence type="ECO:0000256" key="5">
    <source>
        <dbReference type="ARBA" id="ARBA00022448"/>
    </source>
</evidence>
<evidence type="ECO:0000313" key="23">
    <source>
        <dbReference type="Proteomes" id="UP000007796"/>
    </source>
</evidence>
<dbReference type="FunFam" id="3.30.300.30:FF:000002">
    <property type="entry name" value="Long-chain fatty acid transport protein 1"/>
    <property type="match status" value="1"/>
</dbReference>
<dbReference type="GO" id="GO:0009898">
    <property type="term" value="C:cytoplasmic side of plasma membrane"/>
    <property type="evidence" value="ECO:0007669"/>
    <property type="project" value="TreeGrafter"/>
</dbReference>
<dbReference type="GO" id="GO:0005524">
    <property type="term" value="F:ATP binding"/>
    <property type="evidence" value="ECO:0007669"/>
    <property type="project" value="UniProtKB-KW"/>
</dbReference>
<evidence type="ECO:0000256" key="13">
    <source>
        <dbReference type="ARBA" id="ARBA00023055"/>
    </source>
</evidence>
<dbReference type="FunCoup" id="F0XIR0">
    <property type="interactions" value="113"/>
</dbReference>
<evidence type="ECO:0000256" key="9">
    <source>
        <dbReference type="ARBA" id="ARBA00022692"/>
    </source>
</evidence>
<dbReference type="STRING" id="655863.F0XIR0"/>
<keyword evidence="12" id="KW-1133">Transmembrane helix</keyword>
<comment type="catalytic activity">
    <reaction evidence="16">
        <text>a very long-chain fatty acid + ATP + CoA = a very long-chain fatty acyl-CoA + AMP + diphosphate</text>
        <dbReference type="Rhea" id="RHEA:54536"/>
        <dbReference type="ChEBI" id="CHEBI:30616"/>
        <dbReference type="ChEBI" id="CHEBI:33019"/>
        <dbReference type="ChEBI" id="CHEBI:57287"/>
        <dbReference type="ChEBI" id="CHEBI:58950"/>
        <dbReference type="ChEBI" id="CHEBI:138261"/>
        <dbReference type="ChEBI" id="CHEBI:456215"/>
    </reaction>
</comment>
<evidence type="ECO:0000256" key="2">
    <source>
        <dbReference type="ARBA" id="ARBA00004585"/>
    </source>
</evidence>
<dbReference type="GO" id="GO:0044539">
    <property type="term" value="P:long-chain fatty acid import into cell"/>
    <property type="evidence" value="ECO:0007669"/>
    <property type="project" value="TreeGrafter"/>
</dbReference>
<evidence type="ECO:0000259" key="20">
    <source>
        <dbReference type="Pfam" id="PF00501"/>
    </source>
</evidence>
<evidence type="ECO:0000313" key="22">
    <source>
        <dbReference type="EMBL" id="EFX02362.1"/>
    </source>
</evidence>
<dbReference type="InParanoid" id="F0XIR0"/>
<dbReference type="Gene3D" id="3.30.300.30">
    <property type="match status" value="1"/>
</dbReference>
<keyword evidence="11" id="KW-0067">ATP-binding</keyword>
<accession>F0XIR0</accession>
<dbReference type="PANTHER" id="PTHR43107:SF15">
    <property type="entry name" value="FATTY ACID TRANSPORT PROTEIN 3, ISOFORM A"/>
    <property type="match status" value="1"/>
</dbReference>
<dbReference type="InterPro" id="IPR025110">
    <property type="entry name" value="AMP-bd_C"/>
</dbReference>
<evidence type="ECO:0000256" key="4">
    <source>
        <dbReference type="ARBA" id="ARBA00006432"/>
    </source>
</evidence>
<keyword evidence="14" id="KW-0472">Membrane</keyword>
<dbReference type="RefSeq" id="XP_014171844.1">
    <property type="nucleotide sequence ID" value="XM_014316369.1"/>
</dbReference>
<keyword evidence="23" id="KW-1185">Reference proteome</keyword>
<dbReference type="OrthoDB" id="10253869at2759"/>
<dbReference type="GO" id="GO:0005778">
    <property type="term" value="C:peroxisomal membrane"/>
    <property type="evidence" value="ECO:0007669"/>
    <property type="project" value="UniProtKB-SubCell"/>
</dbReference>
<dbReference type="GO" id="GO:0005811">
    <property type="term" value="C:lipid droplet"/>
    <property type="evidence" value="ECO:0007669"/>
    <property type="project" value="UniProtKB-SubCell"/>
</dbReference>
<dbReference type="PANTHER" id="PTHR43107">
    <property type="entry name" value="LONG-CHAIN FATTY ACID TRANSPORT PROTEIN"/>
    <property type="match status" value="1"/>
</dbReference>
<evidence type="ECO:0000259" key="21">
    <source>
        <dbReference type="Pfam" id="PF13193"/>
    </source>
</evidence>
<evidence type="ECO:0000256" key="8">
    <source>
        <dbReference type="ARBA" id="ARBA00022677"/>
    </source>
</evidence>
<gene>
    <name evidence="22" type="ORF">CMQ_2411</name>
</gene>
<protein>
    <recommendedName>
        <fullName evidence="18">Very long-chain fatty acid transport protein</fullName>
    </recommendedName>
    <alternativeName>
        <fullName evidence="19">Very-long-chain acyl-CoA synthetase</fullName>
    </alternativeName>
</protein>
<dbReference type="Pfam" id="PF00501">
    <property type="entry name" value="AMP-binding"/>
    <property type="match status" value="1"/>
</dbReference>
<evidence type="ECO:0000256" key="17">
    <source>
        <dbReference type="ARBA" id="ARBA00060276"/>
    </source>
</evidence>
<keyword evidence="15" id="KW-0576">Peroxisome</keyword>
<evidence type="ECO:0000256" key="15">
    <source>
        <dbReference type="ARBA" id="ARBA00023140"/>
    </source>
</evidence>
<keyword evidence="9" id="KW-0812">Transmembrane</keyword>
<dbReference type="InterPro" id="IPR042099">
    <property type="entry name" value="ANL_N_sf"/>
</dbReference>
<dbReference type="SUPFAM" id="SSF56801">
    <property type="entry name" value="Acetyl-CoA synthetase-like"/>
    <property type="match status" value="1"/>
</dbReference>
<dbReference type="eggNOG" id="KOG1179">
    <property type="taxonomic scope" value="Eukaryota"/>
</dbReference>
<dbReference type="GO" id="GO:0004467">
    <property type="term" value="F:long-chain fatty acid-CoA ligase activity"/>
    <property type="evidence" value="ECO:0007669"/>
    <property type="project" value="TreeGrafter"/>
</dbReference>